<dbReference type="InterPro" id="IPR008978">
    <property type="entry name" value="HSP20-like_chaperone"/>
</dbReference>
<sequence>MSTDAETMEIIMNNLVRIADGRRPWGLFSDVDGILRGFYDSPVSTWSTSVDFRRLAMDVIEDDTAYVVTADMPGISRDEVSVTIDKNVLTISAAPKDEVSQDERKVLRHERYSGKYARSLRLGEDIDEDQVSAEYRDGVLRLVIPKKAAVAPREVEVKIN</sequence>
<dbReference type="SUPFAM" id="SSF49764">
    <property type="entry name" value="HSP20-like chaperones"/>
    <property type="match status" value="1"/>
</dbReference>
<dbReference type="CDD" id="cd06464">
    <property type="entry name" value="ACD_sHsps-like"/>
    <property type="match status" value="1"/>
</dbReference>
<dbReference type="EMBL" id="UINC01001235">
    <property type="protein sequence ID" value="SUZ75148.1"/>
    <property type="molecule type" value="Genomic_DNA"/>
</dbReference>
<dbReference type="InterPro" id="IPR002068">
    <property type="entry name" value="A-crystallin/Hsp20_dom"/>
</dbReference>
<feature type="domain" description="SHSP" evidence="1">
    <location>
        <begin position="48"/>
        <end position="160"/>
    </location>
</feature>
<dbReference type="PROSITE" id="PS01031">
    <property type="entry name" value="SHSP"/>
    <property type="match status" value="1"/>
</dbReference>
<proteinExistence type="predicted"/>
<dbReference type="PANTHER" id="PTHR11527">
    <property type="entry name" value="HEAT-SHOCK PROTEIN 20 FAMILY MEMBER"/>
    <property type="match status" value="1"/>
</dbReference>
<dbReference type="InterPro" id="IPR031107">
    <property type="entry name" value="Small_HSP"/>
</dbReference>
<dbReference type="Gene3D" id="2.60.40.790">
    <property type="match status" value="1"/>
</dbReference>
<evidence type="ECO:0000259" key="1">
    <source>
        <dbReference type="PROSITE" id="PS01031"/>
    </source>
</evidence>
<dbReference type="Pfam" id="PF00011">
    <property type="entry name" value="HSP20"/>
    <property type="match status" value="1"/>
</dbReference>
<protein>
    <recommendedName>
        <fullName evidence="1">SHSP domain-containing protein</fullName>
    </recommendedName>
</protein>
<accession>A0A381Q854</accession>
<organism evidence="2">
    <name type="scientific">marine metagenome</name>
    <dbReference type="NCBI Taxonomy" id="408172"/>
    <lineage>
        <taxon>unclassified sequences</taxon>
        <taxon>metagenomes</taxon>
        <taxon>ecological metagenomes</taxon>
    </lineage>
</organism>
<gene>
    <name evidence="2" type="ORF">METZ01_LOCUS28002</name>
</gene>
<evidence type="ECO:0000313" key="2">
    <source>
        <dbReference type="EMBL" id="SUZ75148.1"/>
    </source>
</evidence>
<dbReference type="AlphaFoldDB" id="A0A381Q854"/>
<name>A0A381Q854_9ZZZZ</name>
<reference evidence="2" key="1">
    <citation type="submission" date="2018-05" db="EMBL/GenBank/DDBJ databases">
        <authorList>
            <person name="Lanie J.A."/>
            <person name="Ng W.-L."/>
            <person name="Kazmierczak K.M."/>
            <person name="Andrzejewski T.M."/>
            <person name="Davidsen T.M."/>
            <person name="Wayne K.J."/>
            <person name="Tettelin H."/>
            <person name="Glass J.I."/>
            <person name="Rusch D."/>
            <person name="Podicherti R."/>
            <person name="Tsui H.-C.T."/>
            <person name="Winkler M.E."/>
        </authorList>
    </citation>
    <scope>NUCLEOTIDE SEQUENCE</scope>
</reference>